<keyword evidence="1" id="KW-1133">Transmembrane helix</keyword>
<dbReference type="AlphaFoldDB" id="F2JL91"/>
<organism evidence="2 3">
    <name type="scientific">Cellulosilyticum lentocellum (strain ATCC 49066 / DSM 5427 / NCIMB 11756 / RHM5)</name>
    <name type="common">Clostridium lentocellum</name>
    <dbReference type="NCBI Taxonomy" id="642492"/>
    <lineage>
        <taxon>Bacteria</taxon>
        <taxon>Bacillati</taxon>
        <taxon>Bacillota</taxon>
        <taxon>Clostridia</taxon>
        <taxon>Lachnospirales</taxon>
        <taxon>Cellulosilyticaceae</taxon>
        <taxon>Cellulosilyticum</taxon>
    </lineage>
</organism>
<evidence type="ECO:0000313" key="3">
    <source>
        <dbReference type="Proteomes" id="UP000008467"/>
    </source>
</evidence>
<evidence type="ECO:0000256" key="1">
    <source>
        <dbReference type="SAM" id="Phobius"/>
    </source>
</evidence>
<dbReference type="Proteomes" id="UP000008467">
    <property type="component" value="Chromosome"/>
</dbReference>
<keyword evidence="1" id="KW-0812">Transmembrane</keyword>
<feature type="transmembrane region" description="Helical" evidence="1">
    <location>
        <begin position="53"/>
        <end position="78"/>
    </location>
</feature>
<name>F2JL91_CELLD</name>
<gene>
    <name evidence="2" type="ordered locus">Clole_4058</name>
</gene>
<sequence>MDERLFKKEVDTYLEPVRLSDQAKRNIRLACSEDKQESKYLSRRYIKYKKVSVAMLMLLICSSTILAMDYTLGLGLFFEQEEMKKVIDEVQYVKAYDENQKVKMEVKEVLNQGHGAVATVQFTNLGDKPWTKDVVCQRINFVMGRRKFGHPSSKGVLSSDGRQLTYCIETFNNPDLVSDSPIKIKAENLMKKQSIEKEIKIPLKPFKVTEIGSTVEKNIEKEVQDKGGLAMELRELLNRRTEGGKTAVIDEEYPSVLLKGIAVINIKGDERYKENQNIQGIAIHITGDKPYIQSGDSREIRSQKLNMKYVEPYTEGEITELVDTRTGQVYKAEEFDYYGVNEIVYGEVLSYFPNITPEQIPYLEATKIVYDKQDVLVDSTWEAEFKIDLGNVKKWETNIQMDKTDYKVMVDEVYLTNTGIQVKERTIYKKTNRFAGYFNSYWLDITLIDNQDKEIKLKNVGLILGEDDSSKSEYYILTYENCDEKQEFIDVNNIKKIIINDNEINCQE</sequence>
<evidence type="ECO:0008006" key="4">
    <source>
        <dbReference type="Google" id="ProtNLM"/>
    </source>
</evidence>
<keyword evidence="3" id="KW-1185">Reference proteome</keyword>
<keyword evidence="1" id="KW-0472">Membrane</keyword>
<dbReference type="EMBL" id="CP002582">
    <property type="protein sequence ID" value="ADZ85736.1"/>
    <property type="molecule type" value="Genomic_DNA"/>
</dbReference>
<evidence type="ECO:0000313" key="2">
    <source>
        <dbReference type="EMBL" id="ADZ85736.1"/>
    </source>
</evidence>
<protein>
    <recommendedName>
        <fullName evidence="4">DUF4179 domain-containing protein</fullName>
    </recommendedName>
</protein>
<accession>F2JL91</accession>
<dbReference type="KEGG" id="cle:Clole_4058"/>
<dbReference type="RefSeq" id="WP_013659008.1">
    <property type="nucleotide sequence ID" value="NC_015275.1"/>
</dbReference>
<reference evidence="2 3" key="1">
    <citation type="journal article" date="2011" name="J. Bacteriol.">
        <title>Complete genome sequence of the cellulose-degrading bacterium Cellulosilyticum lentocellum.</title>
        <authorList>
            <consortium name="US DOE Joint Genome Institute"/>
            <person name="Miller D.A."/>
            <person name="Suen G."/>
            <person name="Bruce D."/>
            <person name="Copeland A."/>
            <person name="Cheng J.F."/>
            <person name="Detter C."/>
            <person name="Goodwin L.A."/>
            <person name="Han C.S."/>
            <person name="Hauser L.J."/>
            <person name="Land M.L."/>
            <person name="Lapidus A."/>
            <person name="Lucas S."/>
            <person name="Meincke L."/>
            <person name="Pitluck S."/>
            <person name="Tapia R."/>
            <person name="Teshima H."/>
            <person name="Woyke T."/>
            <person name="Fox B.G."/>
            <person name="Angert E.R."/>
            <person name="Currie C.R."/>
        </authorList>
    </citation>
    <scope>NUCLEOTIDE SEQUENCE [LARGE SCALE GENOMIC DNA]</scope>
    <source>
        <strain evidence="3">ATCC 49066 / DSM 5427 / NCIMB 11756 / RHM5</strain>
    </source>
</reference>
<dbReference type="HOGENOM" id="CLU_536076_0_0_9"/>
<proteinExistence type="predicted"/>